<protein>
    <submittedName>
        <fullName evidence="1">Uncharacterized protein</fullName>
    </submittedName>
</protein>
<name>A0A1D8JKZ7_CAMJU</name>
<dbReference type="AlphaFoldDB" id="A0A1D8JKZ7"/>
<accession>A0A1D8JKZ7</accession>
<proteinExistence type="predicted"/>
<organism evidence="1">
    <name type="scientific">Campylobacter jejuni</name>
    <dbReference type="NCBI Taxonomy" id="197"/>
    <lineage>
        <taxon>Bacteria</taxon>
        <taxon>Pseudomonadati</taxon>
        <taxon>Campylobacterota</taxon>
        <taxon>Epsilonproteobacteria</taxon>
        <taxon>Campylobacterales</taxon>
        <taxon>Campylobacteraceae</taxon>
        <taxon>Campylobacter</taxon>
    </lineage>
</organism>
<dbReference type="EMBL" id="CP017417">
    <property type="protein sequence ID" value="AOV09373.1"/>
    <property type="molecule type" value="Genomic_DNA"/>
</dbReference>
<gene>
    <name evidence="1" type="ORF">MTVDSCj13_b0026</name>
</gene>
<keyword evidence="1" id="KW-0614">Plasmid</keyword>
<sequence>MNEVQFDSWNERKKSLNKVKLIRKVSVKKDLLA</sequence>
<geneLocation type="plasmid" evidence="1">
    <name>pMTVDSCj13-2</name>
</geneLocation>
<evidence type="ECO:0000313" key="1">
    <source>
        <dbReference type="EMBL" id="AOV09373.1"/>
    </source>
</evidence>
<reference evidence="1" key="1">
    <citation type="submission" date="2016-09" db="EMBL/GenBank/DDBJ databases">
        <title>Complete genome of Campylobacter jejuni subsp. jejuni str.MTVDSCj13, Isolated from a Naturally Colonized Farm-Raised Chicken.</title>
        <authorList>
            <person name="Taveirne M.E."/>
            <person name="Parker C.T."/>
            <person name="Huynh S."/>
            <person name="DiRita V.J."/>
        </authorList>
    </citation>
    <scope>NUCLEOTIDE SEQUENCE</scope>
    <source>
        <strain evidence="1">MTVDSCj13</strain>
        <plasmid evidence="1">pMTVDSCj13-2</plasmid>
    </source>
</reference>